<dbReference type="Proteomes" id="UP000477402">
    <property type="component" value="Unassembled WGS sequence"/>
</dbReference>
<sequence length="146" mass="17005">MSEIYIEGRFKMPVVNSDEFGYDEEEVKKFDWEDFAKDEFWNSCDYMGELEDKYDITFHKVQPQLTIPKSIADELDKYDFELTSKGLMYRNMGGTLLEFSRVTYDEIPQLIVQTIAGNYRIVFAYLAGKALGVDLVKVVEGIDDNY</sequence>
<organism evidence="1 2">
    <name type="scientific">Lactococcus lactis</name>
    <dbReference type="NCBI Taxonomy" id="1358"/>
    <lineage>
        <taxon>Bacteria</taxon>
        <taxon>Bacillati</taxon>
        <taxon>Bacillota</taxon>
        <taxon>Bacilli</taxon>
        <taxon>Lactobacillales</taxon>
        <taxon>Streptococcaceae</taxon>
        <taxon>Lactococcus</taxon>
    </lineage>
</organism>
<dbReference type="RefSeq" id="WP_163656860.1">
    <property type="nucleotide sequence ID" value="NZ_WWDH01000039.1"/>
</dbReference>
<comment type="caution">
    <text evidence="1">The sequence shown here is derived from an EMBL/GenBank/DDBJ whole genome shotgun (WGS) entry which is preliminary data.</text>
</comment>
<dbReference type="AlphaFoldDB" id="A0A6M0M501"/>
<evidence type="ECO:0000313" key="1">
    <source>
        <dbReference type="EMBL" id="NEX54567.1"/>
    </source>
</evidence>
<protein>
    <submittedName>
        <fullName evidence="1">Uncharacterized protein</fullName>
    </submittedName>
</protein>
<name>A0A6M0M501_9LACT</name>
<gene>
    <name evidence="1" type="ORF">GTP08_02375</name>
</gene>
<accession>A0A6M0M501</accession>
<dbReference type="EMBL" id="WWDJ01000012">
    <property type="protein sequence ID" value="NEX54567.1"/>
    <property type="molecule type" value="Genomic_DNA"/>
</dbReference>
<evidence type="ECO:0000313" key="2">
    <source>
        <dbReference type="Proteomes" id="UP000477402"/>
    </source>
</evidence>
<proteinExistence type="predicted"/>
<reference evidence="1 2" key="1">
    <citation type="submission" date="2019-12" db="EMBL/GenBank/DDBJ databases">
        <title>Draft Genome Sequences of L. lactis strains MS22333, MS22334, MS22336, and MS22337, Isolated from Spontaneous Fermented Camel Milk in Ethiopia.</title>
        <authorList>
            <person name="Bragason E."/>
            <person name="Hansen E.B."/>
            <person name="Guya M.E."/>
            <person name="Berhe T."/>
        </authorList>
    </citation>
    <scope>NUCLEOTIDE SEQUENCE [LARGE SCALE GENOMIC DNA]</scope>
    <source>
        <strain evidence="1 2">MS22336</strain>
    </source>
</reference>